<dbReference type="AlphaFoldDB" id="A0AA42CF26"/>
<reference evidence="1" key="1">
    <citation type="submission" date="2022-09" db="EMBL/GenBank/DDBJ databases">
        <title>Rhodovastum sp. nov. RN2-1 isolated from soil in Seongnam, South Korea.</title>
        <authorList>
            <person name="Le N.T."/>
        </authorList>
    </citation>
    <scope>NUCLEOTIDE SEQUENCE</scope>
    <source>
        <strain evidence="1">RN2-1</strain>
    </source>
</reference>
<name>A0AA42CF26_9PROT</name>
<evidence type="ECO:0000313" key="1">
    <source>
        <dbReference type="EMBL" id="MCW3476748.1"/>
    </source>
</evidence>
<reference evidence="1" key="2">
    <citation type="submission" date="2022-10" db="EMBL/GenBank/DDBJ databases">
        <authorList>
            <person name="Trinh H.N."/>
        </authorList>
    </citation>
    <scope>NUCLEOTIDE SEQUENCE</scope>
    <source>
        <strain evidence="1">RN2-1</strain>
    </source>
</reference>
<dbReference type="Pfam" id="PF13589">
    <property type="entry name" value="HATPase_c_3"/>
    <property type="match status" value="1"/>
</dbReference>
<evidence type="ECO:0000313" key="2">
    <source>
        <dbReference type="Proteomes" id="UP001165679"/>
    </source>
</evidence>
<comment type="caution">
    <text evidence="1">The sequence shown here is derived from an EMBL/GenBank/DDBJ whole genome shotgun (WGS) entry which is preliminary data.</text>
</comment>
<dbReference type="Proteomes" id="UP001165679">
    <property type="component" value="Unassembled WGS sequence"/>
</dbReference>
<dbReference type="GO" id="GO:0005524">
    <property type="term" value="F:ATP binding"/>
    <property type="evidence" value="ECO:0007669"/>
    <property type="project" value="UniProtKB-KW"/>
</dbReference>
<dbReference type="EMBL" id="JAPDNT010000023">
    <property type="protein sequence ID" value="MCW3476748.1"/>
    <property type="molecule type" value="Genomic_DNA"/>
</dbReference>
<gene>
    <name evidence="1" type="ORF">OL599_19460</name>
</gene>
<dbReference type="Gene3D" id="3.30.565.10">
    <property type="entry name" value="Histidine kinase-like ATPase, C-terminal domain"/>
    <property type="match status" value="1"/>
</dbReference>
<sequence length="487" mass="53991">MYDVVELPPVAPMLMQSLRAVGYTTSAALADLVDNSVAAGAHDIAIDFSTSPDLIVSIVDDGTGMSPDELVAAMRFGSRDPRDPRADGDLGRFGLGMKTASLSQCRRVSVVSLKDRQFACAAWDLDECERRDGWWLLRPEASEMPGTVIEMLRQRGHGTAVIWQQLDRLGDLSGAASAASLEAVMEAAADHLALVFHRFLAGEIAGSFDIRVNNRPLPRIDPFLQGHVKGQALHPESFPVDGHTVKVSPFVLPFPSRLKSEELQRAGGREQIKTGHGFYVYRGGRLVVPGGWFRIVPSDELIRLARVRVDVPVELDHLWKVDIRKTVAEPPQALRQHLKRIVGDVTLRSRRVYTHRGTQQEQADRIQIWTRHDLRDGAAAWRINRDHPAVAALIAITGPGDGIERVLHLIEECLPLHDIHLHMSNDLPVQEGASMTDDELQALALRLADAFRGTPGMLDQLIERLPSMEPFNRDPVQARLIAEHLRT</sequence>
<keyword evidence="1" id="KW-0547">Nucleotide-binding</keyword>
<keyword evidence="1" id="KW-0067">ATP-binding</keyword>
<dbReference type="SUPFAM" id="SSF55874">
    <property type="entry name" value="ATPase domain of HSP90 chaperone/DNA topoisomerase II/histidine kinase"/>
    <property type="match status" value="1"/>
</dbReference>
<proteinExistence type="predicted"/>
<organism evidence="1 2">
    <name type="scientific">Limobrevibacterium gyesilva</name>
    <dbReference type="NCBI Taxonomy" id="2991712"/>
    <lineage>
        <taxon>Bacteria</taxon>
        <taxon>Pseudomonadati</taxon>
        <taxon>Pseudomonadota</taxon>
        <taxon>Alphaproteobacteria</taxon>
        <taxon>Acetobacterales</taxon>
        <taxon>Acetobacteraceae</taxon>
        <taxon>Limobrevibacterium</taxon>
    </lineage>
</organism>
<dbReference type="RefSeq" id="WP_264715579.1">
    <property type="nucleotide sequence ID" value="NZ_JAPDNT010000023.1"/>
</dbReference>
<accession>A0AA42CF26</accession>
<keyword evidence="2" id="KW-1185">Reference proteome</keyword>
<dbReference type="InterPro" id="IPR036890">
    <property type="entry name" value="HATPase_C_sf"/>
</dbReference>
<protein>
    <submittedName>
        <fullName evidence="1">ATP-binding protein</fullName>
    </submittedName>
</protein>